<name>A0A060R680_9BACT</name>
<dbReference type="SUPFAM" id="SSF46689">
    <property type="entry name" value="Homeodomain-like"/>
    <property type="match status" value="1"/>
</dbReference>
<organism evidence="2 3">
    <name type="scientific">Mucinivorans hirudinis</name>
    <dbReference type="NCBI Taxonomy" id="1433126"/>
    <lineage>
        <taxon>Bacteria</taxon>
        <taxon>Pseudomonadati</taxon>
        <taxon>Bacteroidota</taxon>
        <taxon>Bacteroidia</taxon>
        <taxon>Bacteroidales</taxon>
        <taxon>Rikenellaceae</taxon>
        <taxon>Mucinivorans</taxon>
    </lineage>
</organism>
<dbReference type="InterPro" id="IPR009057">
    <property type="entry name" value="Homeodomain-like_sf"/>
</dbReference>
<evidence type="ECO:0000259" key="1">
    <source>
        <dbReference type="Pfam" id="PF13358"/>
    </source>
</evidence>
<dbReference type="Pfam" id="PF13358">
    <property type="entry name" value="DDE_3"/>
    <property type="match status" value="1"/>
</dbReference>
<evidence type="ECO:0000313" key="3">
    <source>
        <dbReference type="Proteomes" id="UP000027616"/>
    </source>
</evidence>
<reference evidence="2 3" key="1">
    <citation type="journal article" date="2015" name="Genome Announc.">
        <title>Complete Genome Sequence of the Novel Leech Symbiont Mucinivorans hirudinis M3T.</title>
        <authorList>
            <person name="Nelson M.C."/>
            <person name="Bomar L."/>
            <person name="Graf J."/>
        </authorList>
    </citation>
    <scope>NUCLEOTIDE SEQUENCE [LARGE SCALE GENOMIC DNA]</scope>
    <source>
        <strain evidence="3">M3</strain>
    </source>
</reference>
<feature type="domain" description="Tc1-like transposase DDE" evidence="1">
    <location>
        <begin position="188"/>
        <end position="337"/>
    </location>
</feature>
<dbReference type="NCBIfam" id="NF033545">
    <property type="entry name" value="transpos_IS630"/>
    <property type="match status" value="1"/>
</dbReference>
<protein>
    <submittedName>
        <fullName evidence="2">Mobile element protein</fullName>
    </submittedName>
</protein>
<dbReference type="OrthoDB" id="165456at2"/>
<dbReference type="eggNOG" id="COG3335">
    <property type="taxonomic scope" value="Bacteria"/>
</dbReference>
<proteinExistence type="predicted"/>
<evidence type="ECO:0000313" key="2">
    <source>
        <dbReference type="EMBL" id="CDN30440.1"/>
    </source>
</evidence>
<dbReference type="Proteomes" id="UP000027616">
    <property type="component" value="Chromosome I"/>
</dbReference>
<keyword evidence="3" id="KW-1185">Reference proteome</keyword>
<accession>A0A060R680</accession>
<sequence>MIRYTIKLSAAEVAELQTIIKKGSHSAHSFRVAHILLSCDKGEFSDNKGITNESICKVLKIGARTIDRVKKRFVEEGFEEVLERRPSGQLYQKKVDGDLEAKIVALCCSEPPAGFSKWSLRMLSNKVVELQYVDYISHVSVSNVLKKNELKPWKVKGWVIPPEQSANFVANMERVLDVYKQPYNEEYPVVCMDESPKQLIEEVASIPMKPGQDARVDYEYIRHGTVNIFIANEPLTGRRIVDVTDFKTKADWAKFIKKISDEYPTAKKIKLVMDNFKTHDGSAFYEIFPPEQAKELWDRFEFILTPKHGSWLNMAEIELHVLNGQCLNRHIPTKEKVIAEVEAWQNHRNNANLKINWQFTNEDARIKLKKLYPSIQN</sequence>
<gene>
    <name evidence="2" type="ORF">BN938_0334</name>
</gene>
<dbReference type="EMBL" id="HG934468">
    <property type="protein sequence ID" value="CDN30440.1"/>
    <property type="molecule type" value="Genomic_DNA"/>
</dbReference>
<dbReference type="InterPro" id="IPR047655">
    <property type="entry name" value="Transpos_IS630-like"/>
</dbReference>
<dbReference type="KEGG" id="rbc:BN938_0334"/>
<dbReference type="HOGENOM" id="CLU_041125_0_1_10"/>
<dbReference type="InterPro" id="IPR038717">
    <property type="entry name" value="Tc1-like_DDE_dom"/>
</dbReference>
<dbReference type="Pfam" id="PF13565">
    <property type="entry name" value="HTH_32"/>
    <property type="match status" value="1"/>
</dbReference>
<dbReference type="PATRIC" id="fig|1433126.3.peg.332"/>
<dbReference type="AlphaFoldDB" id="A0A060R680"/>